<organism evidence="1 2">
    <name type="scientific">Diploscapter pachys</name>
    <dbReference type="NCBI Taxonomy" id="2018661"/>
    <lineage>
        <taxon>Eukaryota</taxon>
        <taxon>Metazoa</taxon>
        <taxon>Ecdysozoa</taxon>
        <taxon>Nematoda</taxon>
        <taxon>Chromadorea</taxon>
        <taxon>Rhabditida</taxon>
        <taxon>Rhabditina</taxon>
        <taxon>Rhabditomorpha</taxon>
        <taxon>Rhabditoidea</taxon>
        <taxon>Rhabditidae</taxon>
        <taxon>Diploscapter</taxon>
    </lineage>
</organism>
<sequence>MRGCSPWRKIFSRFQENPIFSILTCKLSALAACPVEATLGPVECLSSTRFVVLIDFLPIVVPAPDWEISSPRTEPSPTGESLEHCICDGVLGSSFCRLTLRLSTRSANFTSLLLFALVLDGGEPVHDDIDNLAVDLESREAQVVGLIRRVLAVLRDSEVAEWTCTNV</sequence>
<keyword evidence="2" id="KW-1185">Reference proteome</keyword>
<name>A0A2A2JPZ3_9BILA</name>
<dbReference type="Proteomes" id="UP000218231">
    <property type="component" value="Unassembled WGS sequence"/>
</dbReference>
<reference evidence="1 2" key="1">
    <citation type="journal article" date="2017" name="Curr. Biol.">
        <title>Genome architecture and evolution of a unichromosomal asexual nematode.</title>
        <authorList>
            <person name="Fradin H."/>
            <person name="Zegar C."/>
            <person name="Gutwein M."/>
            <person name="Lucas J."/>
            <person name="Kovtun M."/>
            <person name="Corcoran D."/>
            <person name="Baugh L.R."/>
            <person name="Kiontke K."/>
            <person name="Gunsalus K."/>
            <person name="Fitch D.H."/>
            <person name="Piano F."/>
        </authorList>
    </citation>
    <scope>NUCLEOTIDE SEQUENCE [LARGE SCALE GENOMIC DNA]</scope>
    <source>
        <strain evidence="1">PF1309</strain>
    </source>
</reference>
<dbReference type="AlphaFoldDB" id="A0A2A2JPZ3"/>
<accession>A0A2A2JPZ3</accession>
<gene>
    <name evidence="1" type="ORF">WR25_20864</name>
</gene>
<comment type="caution">
    <text evidence="1">The sequence shown here is derived from an EMBL/GenBank/DDBJ whole genome shotgun (WGS) entry which is preliminary data.</text>
</comment>
<protein>
    <submittedName>
        <fullName evidence="1">Uncharacterized protein</fullName>
    </submittedName>
</protein>
<dbReference type="EMBL" id="LIAE01010300">
    <property type="protein sequence ID" value="PAV63612.1"/>
    <property type="molecule type" value="Genomic_DNA"/>
</dbReference>
<proteinExistence type="predicted"/>
<evidence type="ECO:0000313" key="2">
    <source>
        <dbReference type="Proteomes" id="UP000218231"/>
    </source>
</evidence>
<evidence type="ECO:0000313" key="1">
    <source>
        <dbReference type="EMBL" id="PAV63612.1"/>
    </source>
</evidence>